<dbReference type="GO" id="GO:0035999">
    <property type="term" value="P:tetrahydrofolate interconversion"/>
    <property type="evidence" value="ECO:0007669"/>
    <property type="project" value="TreeGrafter"/>
</dbReference>
<dbReference type="PANTHER" id="PTHR45754:SF1">
    <property type="entry name" value="METHYLENETETRAHYDROFOLATE REDUCTASE 1"/>
    <property type="match status" value="1"/>
</dbReference>
<dbReference type="SUPFAM" id="SSF51730">
    <property type="entry name" value="FAD-linked oxidoreductase"/>
    <property type="match status" value="1"/>
</dbReference>
<reference evidence="8" key="2">
    <citation type="submission" date="2023-03" db="EMBL/GenBank/DDBJ databases">
        <authorList>
            <person name="Inwood S.N."/>
            <person name="Skelly J.G."/>
            <person name="Guhlin J."/>
            <person name="Harrop T.W.R."/>
            <person name="Goldson S.G."/>
            <person name="Dearden P.K."/>
        </authorList>
    </citation>
    <scope>NUCLEOTIDE SEQUENCE</scope>
    <source>
        <strain evidence="8">Irish</strain>
        <tissue evidence="8">Whole body</tissue>
    </source>
</reference>
<evidence type="ECO:0008006" key="10">
    <source>
        <dbReference type="Google" id="ProtNLM"/>
    </source>
</evidence>
<dbReference type="GO" id="GO:0009086">
    <property type="term" value="P:methionine biosynthetic process"/>
    <property type="evidence" value="ECO:0007669"/>
    <property type="project" value="TreeGrafter"/>
</dbReference>
<sequence length="334" mass="38493">MYYMHVYHSINITHLFFCTMQVFFSNELKTNTSIGQTNLKEIISRSQCRKEIFFSFELVCCKNDDKKFYKKLFSEIKDCLPLFYSLTWHNRPCLNDNYFASLETLPEFPKNTLFHLAARGLKQNIVLKILNRVLELDINLFIIRGDGNSHDGDFNYAINLIKFIKEQYNEKFCIGVAGYPNQHPESLSKEADLHYLKAKVEAGASFIITQIILESSSFINFVKDCRNYGINVPIIPLIMPILSYESFIKMTKICSLTGPQSLYNDLISLKDNTKAIQQYGIQLAINIVEDIISNHCSSIFHLCTLNNITVAVELCERISNLIAHKKMIHPLNSK</sequence>
<name>A0AA39FV76_9HYME</name>
<dbReference type="GO" id="GO:0071949">
    <property type="term" value="F:FAD binding"/>
    <property type="evidence" value="ECO:0007669"/>
    <property type="project" value="TreeGrafter"/>
</dbReference>
<comment type="caution">
    <text evidence="8">The sequence shown here is derived from an EMBL/GenBank/DDBJ whole genome shotgun (WGS) entry which is preliminary data.</text>
</comment>
<evidence type="ECO:0000256" key="4">
    <source>
        <dbReference type="ARBA" id="ARBA00022630"/>
    </source>
</evidence>
<dbReference type="Gene3D" id="3.20.20.220">
    <property type="match status" value="1"/>
</dbReference>
<gene>
    <name evidence="8" type="ORF">PV328_000086</name>
</gene>
<evidence type="ECO:0000256" key="5">
    <source>
        <dbReference type="ARBA" id="ARBA00022827"/>
    </source>
</evidence>
<dbReference type="Proteomes" id="UP001168990">
    <property type="component" value="Unassembled WGS sequence"/>
</dbReference>
<keyword evidence="9" id="KW-1185">Reference proteome</keyword>
<dbReference type="Pfam" id="PF02219">
    <property type="entry name" value="MTHFR"/>
    <property type="match status" value="1"/>
</dbReference>
<evidence type="ECO:0000313" key="9">
    <source>
        <dbReference type="Proteomes" id="UP001168990"/>
    </source>
</evidence>
<keyword evidence="5" id="KW-0274">FAD</keyword>
<dbReference type="InterPro" id="IPR029041">
    <property type="entry name" value="FAD-linked_oxidoreductase-like"/>
</dbReference>
<comment type="similarity">
    <text evidence="3">Belongs to the methylenetetrahydrofolate reductase family.</text>
</comment>
<dbReference type="AlphaFoldDB" id="A0AA39FV76"/>
<reference evidence="8" key="1">
    <citation type="journal article" date="2023" name="bioRxiv">
        <title>Scaffold-level genome assemblies of two parasitoid biocontrol wasps reveal the parthenogenesis mechanism and an associated novel virus.</title>
        <authorList>
            <person name="Inwood S."/>
            <person name="Skelly J."/>
            <person name="Guhlin J."/>
            <person name="Harrop T."/>
            <person name="Goldson S."/>
            <person name="Dearden P."/>
        </authorList>
    </citation>
    <scope>NUCLEOTIDE SEQUENCE</scope>
    <source>
        <strain evidence="8">Irish</strain>
        <tissue evidence="8">Whole body</tissue>
    </source>
</reference>
<organism evidence="8 9">
    <name type="scientific">Microctonus aethiopoides</name>
    <dbReference type="NCBI Taxonomy" id="144406"/>
    <lineage>
        <taxon>Eukaryota</taxon>
        <taxon>Metazoa</taxon>
        <taxon>Ecdysozoa</taxon>
        <taxon>Arthropoda</taxon>
        <taxon>Hexapoda</taxon>
        <taxon>Insecta</taxon>
        <taxon>Pterygota</taxon>
        <taxon>Neoptera</taxon>
        <taxon>Endopterygota</taxon>
        <taxon>Hymenoptera</taxon>
        <taxon>Apocrita</taxon>
        <taxon>Ichneumonoidea</taxon>
        <taxon>Braconidae</taxon>
        <taxon>Euphorinae</taxon>
        <taxon>Microctonus</taxon>
    </lineage>
</organism>
<comment type="pathway">
    <text evidence="2 7">One-carbon metabolism; tetrahydrofolate interconversion.</text>
</comment>
<evidence type="ECO:0000256" key="7">
    <source>
        <dbReference type="RuleBase" id="RU004254"/>
    </source>
</evidence>
<evidence type="ECO:0000313" key="8">
    <source>
        <dbReference type="EMBL" id="KAK0175894.1"/>
    </source>
</evidence>
<dbReference type="GO" id="GO:0005829">
    <property type="term" value="C:cytosol"/>
    <property type="evidence" value="ECO:0007669"/>
    <property type="project" value="TreeGrafter"/>
</dbReference>
<keyword evidence="6" id="KW-0560">Oxidoreductase</keyword>
<dbReference type="EMBL" id="JAQQBS010000001">
    <property type="protein sequence ID" value="KAK0175894.1"/>
    <property type="molecule type" value="Genomic_DNA"/>
</dbReference>
<evidence type="ECO:0000256" key="2">
    <source>
        <dbReference type="ARBA" id="ARBA00004777"/>
    </source>
</evidence>
<evidence type="ECO:0000256" key="1">
    <source>
        <dbReference type="ARBA" id="ARBA00001974"/>
    </source>
</evidence>
<dbReference type="InterPro" id="IPR003171">
    <property type="entry name" value="Mehydrof_redctse-like"/>
</dbReference>
<comment type="cofactor">
    <cofactor evidence="1">
        <name>FAD</name>
        <dbReference type="ChEBI" id="CHEBI:57692"/>
    </cofactor>
</comment>
<dbReference type="GO" id="GO:0004489">
    <property type="term" value="F:methylenetetrahydrofolate reductase [NAD(P)H] activity"/>
    <property type="evidence" value="ECO:0007669"/>
    <property type="project" value="InterPro"/>
</dbReference>
<evidence type="ECO:0000256" key="3">
    <source>
        <dbReference type="ARBA" id="ARBA00006743"/>
    </source>
</evidence>
<dbReference type="CDD" id="cd00537">
    <property type="entry name" value="MTHFR"/>
    <property type="match status" value="1"/>
</dbReference>
<evidence type="ECO:0000256" key="6">
    <source>
        <dbReference type="ARBA" id="ARBA00023002"/>
    </source>
</evidence>
<accession>A0AA39FV76</accession>
<protein>
    <recommendedName>
        <fullName evidence="10">Methylenetetrahydrofolate reductase (NAD(P)H)</fullName>
    </recommendedName>
</protein>
<dbReference type="PANTHER" id="PTHR45754">
    <property type="entry name" value="METHYLENETETRAHYDROFOLATE REDUCTASE"/>
    <property type="match status" value="1"/>
</dbReference>
<proteinExistence type="inferred from homology"/>
<keyword evidence="4" id="KW-0285">Flavoprotein</keyword>